<dbReference type="AlphaFoldDB" id="A0AAV8V330"/>
<dbReference type="PANTHER" id="PTHR14614:SF164">
    <property type="entry name" value="HISTONE-ARGININE METHYLTRANSFERASE METTL23"/>
    <property type="match status" value="1"/>
</dbReference>
<dbReference type="Proteomes" id="UP001157974">
    <property type="component" value="Unassembled WGS sequence"/>
</dbReference>
<accession>A0AAV8V330</accession>
<evidence type="ECO:0008006" key="7">
    <source>
        <dbReference type="Google" id="ProtNLM"/>
    </source>
</evidence>
<evidence type="ECO:0000313" key="6">
    <source>
        <dbReference type="Proteomes" id="UP001157974"/>
    </source>
</evidence>
<gene>
    <name evidence="5" type="ORF">NDN08_007942</name>
</gene>
<evidence type="ECO:0000256" key="3">
    <source>
        <dbReference type="ARBA" id="ARBA00022691"/>
    </source>
</evidence>
<keyword evidence="3" id="KW-0949">S-adenosyl-L-methionine</keyword>
<dbReference type="InterPro" id="IPR019410">
    <property type="entry name" value="Methyltransf_16"/>
</dbReference>
<evidence type="ECO:0000256" key="2">
    <source>
        <dbReference type="ARBA" id="ARBA00022679"/>
    </source>
</evidence>
<evidence type="ECO:0000256" key="1">
    <source>
        <dbReference type="ARBA" id="ARBA00022603"/>
    </source>
</evidence>
<evidence type="ECO:0000313" key="5">
    <source>
        <dbReference type="EMBL" id="KAJ8907838.1"/>
    </source>
</evidence>
<dbReference type="GO" id="GO:0005634">
    <property type="term" value="C:nucleus"/>
    <property type="evidence" value="ECO:0007669"/>
    <property type="project" value="TreeGrafter"/>
</dbReference>
<dbReference type="EMBL" id="JAMWBK010000002">
    <property type="protein sequence ID" value="KAJ8907838.1"/>
    <property type="molecule type" value="Genomic_DNA"/>
</dbReference>
<keyword evidence="6" id="KW-1185">Reference proteome</keyword>
<protein>
    <recommendedName>
        <fullName evidence="7">Calmodulin-lysine N-methyltransferase</fullName>
    </recommendedName>
</protein>
<proteinExistence type="inferred from homology"/>
<sequence length="163" mass="18246">MFHDAIVIELGAGVGLPGLAAASVGARKVYLCDRAEHEDVLALIQSNISLNNHHDVCEVRPLTWGCIDTKLLAWTVKPDVILGSDLFYRTADFEPLLATLTALFEKNPQAVFVTVYEERSARRTLDPLLELWNMRAESVAFEGCDEQSNLFLYHIYSRAVHKS</sequence>
<evidence type="ECO:0000256" key="4">
    <source>
        <dbReference type="ARBA" id="ARBA00043988"/>
    </source>
</evidence>
<organism evidence="5 6">
    <name type="scientific">Rhodosorus marinus</name>
    <dbReference type="NCBI Taxonomy" id="101924"/>
    <lineage>
        <taxon>Eukaryota</taxon>
        <taxon>Rhodophyta</taxon>
        <taxon>Stylonematophyceae</taxon>
        <taxon>Stylonematales</taxon>
        <taxon>Stylonemataceae</taxon>
        <taxon>Rhodosorus</taxon>
    </lineage>
</organism>
<dbReference type="InterPro" id="IPR029063">
    <property type="entry name" value="SAM-dependent_MTases_sf"/>
</dbReference>
<reference evidence="5 6" key="1">
    <citation type="journal article" date="2023" name="Nat. Commun.">
        <title>Origin of minicircular mitochondrial genomes in red algae.</title>
        <authorList>
            <person name="Lee Y."/>
            <person name="Cho C.H."/>
            <person name="Lee Y.M."/>
            <person name="Park S.I."/>
            <person name="Yang J.H."/>
            <person name="West J.A."/>
            <person name="Bhattacharya D."/>
            <person name="Yoon H.S."/>
        </authorList>
    </citation>
    <scope>NUCLEOTIDE SEQUENCE [LARGE SCALE GENOMIC DNA]</scope>
    <source>
        <strain evidence="5 6">CCMP1338</strain>
        <tissue evidence="5">Whole cell</tissue>
    </source>
</reference>
<dbReference type="SUPFAM" id="SSF53335">
    <property type="entry name" value="S-adenosyl-L-methionine-dependent methyltransferases"/>
    <property type="match status" value="1"/>
</dbReference>
<keyword evidence="2" id="KW-0808">Transferase</keyword>
<name>A0AAV8V330_9RHOD</name>
<dbReference type="Gene3D" id="3.40.50.150">
    <property type="entry name" value="Vaccinia Virus protein VP39"/>
    <property type="match status" value="1"/>
</dbReference>
<dbReference type="PANTHER" id="PTHR14614">
    <property type="entry name" value="HEPATOCELLULAR CARCINOMA-ASSOCIATED ANTIGEN"/>
    <property type="match status" value="1"/>
</dbReference>
<dbReference type="GO" id="GO:0005737">
    <property type="term" value="C:cytoplasm"/>
    <property type="evidence" value="ECO:0007669"/>
    <property type="project" value="TreeGrafter"/>
</dbReference>
<comment type="caution">
    <text evidence="5">The sequence shown here is derived from an EMBL/GenBank/DDBJ whole genome shotgun (WGS) entry which is preliminary data.</text>
</comment>
<keyword evidence="1" id="KW-0489">Methyltransferase</keyword>
<dbReference type="Pfam" id="PF10294">
    <property type="entry name" value="Methyltransf_16"/>
    <property type="match status" value="1"/>
</dbReference>
<comment type="similarity">
    <text evidence="4">Belongs to the methyltransferase superfamily. METTL23 family.</text>
</comment>
<dbReference type="GO" id="GO:0008168">
    <property type="term" value="F:methyltransferase activity"/>
    <property type="evidence" value="ECO:0007669"/>
    <property type="project" value="UniProtKB-KW"/>
</dbReference>
<dbReference type="GO" id="GO:0032259">
    <property type="term" value="P:methylation"/>
    <property type="evidence" value="ECO:0007669"/>
    <property type="project" value="UniProtKB-KW"/>
</dbReference>